<reference evidence="1" key="1">
    <citation type="journal article" date="2020" name="Nature">
        <title>Giant virus diversity and host interactions through global metagenomics.</title>
        <authorList>
            <person name="Schulz F."/>
            <person name="Roux S."/>
            <person name="Paez-Espino D."/>
            <person name="Jungbluth S."/>
            <person name="Walsh D.A."/>
            <person name="Denef V.J."/>
            <person name="McMahon K.D."/>
            <person name="Konstantinidis K.T."/>
            <person name="Eloe-Fadrosh E.A."/>
            <person name="Kyrpides N.C."/>
            <person name="Woyke T."/>
        </authorList>
    </citation>
    <scope>NUCLEOTIDE SEQUENCE</scope>
    <source>
        <strain evidence="1">GVMAG-S-ERX555965-48</strain>
    </source>
</reference>
<dbReference type="EMBL" id="MN738771">
    <property type="protein sequence ID" value="QHS84031.1"/>
    <property type="molecule type" value="Genomic_DNA"/>
</dbReference>
<protein>
    <submittedName>
        <fullName evidence="1">Uncharacterized protein</fullName>
    </submittedName>
</protein>
<evidence type="ECO:0000313" key="1">
    <source>
        <dbReference type="EMBL" id="QHS84031.1"/>
    </source>
</evidence>
<name>A0A6C0AXQ9_9ZZZZ</name>
<proteinExistence type="predicted"/>
<organism evidence="1">
    <name type="scientific">viral metagenome</name>
    <dbReference type="NCBI Taxonomy" id="1070528"/>
    <lineage>
        <taxon>unclassified sequences</taxon>
        <taxon>metagenomes</taxon>
        <taxon>organismal metagenomes</taxon>
    </lineage>
</organism>
<sequence length="59" mass="7268">MNEYNDKDLAKISFIYKAIEDGWSVKKKNNTYIFKKKHENQKKYVSEEFLKKFILKYNK</sequence>
<dbReference type="AlphaFoldDB" id="A0A6C0AXQ9"/>
<accession>A0A6C0AXQ9</accession>